<dbReference type="GO" id="GO:0016740">
    <property type="term" value="F:transferase activity"/>
    <property type="evidence" value="ECO:0007669"/>
    <property type="project" value="UniProtKB-KW"/>
</dbReference>
<keyword evidence="3" id="KW-1185">Reference proteome</keyword>
<feature type="domain" description="Glycosyltransferase 2-like" evidence="1">
    <location>
        <begin position="8"/>
        <end position="177"/>
    </location>
</feature>
<organism evidence="2 3">
    <name type="scientific">Ekhidna lutea</name>
    <dbReference type="NCBI Taxonomy" id="447679"/>
    <lineage>
        <taxon>Bacteria</taxon>
        <taxon>Pseudomonadati</taxon>
        <taxon>Bacteroidota</taxon>
        <taxon>Cytophagia</taxon>
        <taxon>Cytophagales</taxon>
        <taxon>Reichenbachiellaceae</taxon>
        <taxon>Ekhidna</taxon>
    </lineage>
</organism>
<accession>A0A239FQJ9</accession>
<dbReference type="Proteomes" id="UP000198393">
    <property type="component" value="Unassembled WGS sequence"/>
</dbReference>
<sequence length="303" mass="34882">MSASKVCAIVVTFNGIEWIEKCLNSVAGSSIKIDLIVVDNGSTDGTIEYLDNYDKLEFLVKSDVNLGFGKANNLGLKEGYGRGYEYFLLLNQDAWVDENVVEVLVNALQTQVDYGIASPMHYDGTGKNLDFLFSSYLSRTSSYQVDLESNSLKEKLYESPFINAACWLMRRNTLQQVGLFNPLFDHYGEDDNYIHRLNNHGLKLGLHPFVKVYHDRKSGPNILKDDPFRLFRRHILWEMLRSENSITLFTALRNAVKHSNKQSKHLSSGSKVLFVLKCYIECFRLWYQVNDFKRNREAELYLV</sequence>
<name>A0A239FQJ9_EKHLU</name>
<evidence type="ECO:0000313" key="3">
    <source>
        <dbReference type="Proteomes" id="UP000198393"/>
    </source>
</evidence>
<proteinExistence type="predicted"/>
<dbReference type="SUPFAM" id="SSF53448">
    <property type="entry name" value="Nucleotide-diphospho-sugar transferases"/>
    <property type="match status" value="1"/>
</dbReference>
<dbReference type="OrthoDB" id="9771846at2"/>
<dbReference type="AlphaFoldDB" id="A0A239FQJ9"/>
<dbReference type="EMBL" id="FZPD01000001">
    <property type="protein sequence ID" value="SNS58918.1"/>
    <property type="molecule type" value="Genomic_DNA"/>
</dbReference>
<evidence type="ECO:0000313" key="2">
    <source>
        <dbReference type="EMBL" id="SNS58918.1"/>
    </source>
</evidence>
<dbReference type="RefSeq" id="WP_089355525.1">
    <property type="nucleotide sequence ID" value="NZ_FZPD01000001.1"/>
</dbReference>
<dbReference type="PANTHER" id="PTHR43179">
    <property type="entry name" value="RHAMNOSYLTRANSFERASE WBBL"/>
    <property type="match status" value="1"/>
</dbReference>
<dbReference type="InterPro" id="IPR001173">
    <property type="entry name" value="Glyco_trans_2-like"/>
</dbReference>
<dbReference type="Pfam" id="PF00535">
    <property type="entry name" value="Glycos_transf_2"/>
    <property type="match status" value="1"/>
</dbReference>
<gene>
    <name evidence="2" type="ORF">SAMN05421640_0781</name>
</gene>
<protein>
    <submittedName>
        <fullName evidence="2">Glycosyltransferase, GT2 family</fullName>
    </submittedName>
</protein>
<dbReference type="Gene3D" id="3.90.550.10">
    <property type="entry name" value="Spore Coat Polysaccharide Biosynthesis Protein SpsA, Chain A"/>
    <property type="match status" value="1"/>
</dbReference>
<dbReference type="InterPro" id="IPR029044">
    <property type="entry name" value="Nucleotide-diphossugar_trans"/>
</dbReference>
<dbReference type="PANTHER" id="PTHR43179:SF7">
    <property type="entry name" value="RHAMNOSYLTRANSFERASE WBBL"/>
    <property type="match status" value="1"/>
</dbReference>
<reference evidence="2 3" key="1">
    <citation type="submission" date="2017-06" db="EMBL/GenBank/DDBJ databases">
        <authorList>
            <person name="Kim H.J."/>
            <person name="Triplett B.A."/>
        </authorList>
    </citation>
    <scope>NUCLEOTIDE SEQUENCE [LARGE SCALE GENOMIC DNA]</scope>
    <source>
        <strain evidence="2 3">DSM 19307</strain>
    </source>
</reference>
<evidence type="ECO:0000259" key="1">
    <source>
        <dbReference type="Pfam" id="PF00535"/>
    </source>
</evidence>
<keyword evidence="2" id="KW-0808">Transferase</keyword>